<evidence type="ECO:0000313" key="8">
    <source>
        <dbReference type="Proteomes" id="UP000289738"/>
    </source>
</evidence>
<keyword evidence="4" id="KW-1133">Transmembrane helix</keyword>
<accession>A0A445EQK0</accession>
<organism evidence="7 8">
    <name type="scientific">Arachis hypogaea</name>
    <name type="common">Peanut</name>
    <dbReference type="NCBI Taxonomy" id="3818"/>
    <lineage>
        <taxon>Eukaryota</taxon>
        <taxon>Viridiplantae</taxon>
        <taxon>Streptophyta</taxon>
        <taxon>Embryophyta</taxon>
        <taxon>Tracheophyta</taxon>
        <taxon>Spermatophyta</taxon>
        <taxon>Magnoliopsida</taxon>
        <taxon>eudicotyledons</taxon>
        <taxon>Gunneridae</taxon>
        <taxon>Pentapetalae</taxon>
        <taxon>rosids</taxon>
        <taxon>fabids</taxon>
        <taxon>Fabales</taxon>
        <taxon>Fabaceae</taxon>
        <taxon>Papilionoideae</taxon>
        <taxon>50 kb inversion clade</taxon>
        <taxon>dalbergioids sensu lato</taxon>
        <taxon>Dalbergieae</taxon>
        <taxon>Pterocarpus clade</taxon>
        <taxon>Arachis</taxon>
    </lineage>
</organism>
<comment type="caution">
    <text evidence="7">The sequence shown here is derived from an EMBL/GenBank/DDBJ whole genome shotgun (WGS) entry which is preliminary data.</text>
</comment>
<reference evidence="7 8" key="1">
    <citation type="submission" date="2019-01" db="EMBL/GenBank/DDBJ databases">
        <title>Sequencing of cultivated peanut Arachis hypogaea provides insights into genome evolution and oil improvement.</title>
        <authorList>
            <person name="Chen X."/>
        </authorList>
    </citation>
    <scope>NUCLEOTIDE SEQUENCE [LARGE SCALE GENOMIC DNA]</scope>
    <source>
        <strain evidence="8">cv. Fuhuasheng</strain>
        <tissue evidence="7">Leaves</tissue>
    </source>
</reference>
<dbReference type="GO" id="GO:0016020">
    <property type="term" value="C:membrane"/>
    <property type="evidence" value="ECO:0007669"/>
    <property type="project" value="InterPro"/>
</dbReference>
<name>A0A445EQK0_ARAHY</name>
<dbReference type="Proteomes" id="UP000289738">
    <property type="component" value="Chromosome A01"/>
</dbReference>
<keyword evidence="1" id="KW-0812">Transmembrane</keyword>
<dbReference type="EMBL" id="SDMP01000001">
    <property type="protein sequence ID" value="RYR77760.1"/>
    <property type="molecule type" value="Genomic_DNA"/>
</dbReference>
<evidence type="ECO:0000256" key="4">
    <source>
        <dbReference type="ARBA" id="ARBA00022989"/>
    </source>
</evidence>
<dbReference type="PANTHER" id="PTHR24223:SF222">
    <property type="entry name" value="OS01G0902100 PROTEIN"/>
    <property type="match status" value="1"/>
</dbReference>
<dbReference type="GO" id="GO:0005524">
    <property type="term" value="F:ATP binding"/>
    <property type="evidence" value="ECO:0007669"/>
    <property type="project" value="UniProtKB-KW"/>
</dbReference>
<evidence type="ECO:0000256" key="5">
    <source>
        <dbReference type="ARBA" id="ARBA00023136"/>
    </source>
</evidence>
<dbReference type="PANTHER" id="PTHR24223">
    <property type="entry name" value="ATP-BINDING CASSETTE SUB-FAMILY C"/>
    <property type="match status" value="1"/>
</dbReference>
<feature type="region of interest" description="Disordered" evidence="6">
    <location>
        <begin position="1"/>
        <end position="21"/>
    </location>
</feature>
<sequence>MEQLLVHPGEEDDDDDEDGENFTTAGIWSQLTFRWLNPIFRKGRVQKLELAHIPDVPHSDTAENASSLLEESLGKQKLEGASLTKAITSSVWKSLALNAVFAGVNTIASYMGPLLITYFVNFLGDDNSNSSIQCGLILAFIFFLSKTLESLSQRQWYFGAQRIGIRVCRANPWKNHKLGECGC</sequence>
<evidence type="ECO:0000313" key="7">
    <source>
        <dbReference type="EMBL" id="RYR77760.1"/>
    </source>
</evidence>
<evidence type="ECO:0000256" key="6">
    <source>
        <dbReference type="SAM" id="MobiDB-lite"/>
    </source>
</evidence>
<keyword evidence="3" id="KW-0067">ATP-binding</keyword>
<dbReference type="OrthoDB" id="1725334at2759"/>
<protein>
    <recommendedName>
        <fullName evidence="9">ABC transmembrane type-1 domain-containing protein</fullName>
    </recommendedName>
</protein>
<dbReference type="Gene3D" id="1.20.1560.10">
    <property type="entry name" value="ABC transporter type 1, transmembrane domain"/>
    <property type="match status" value="1"/>
</dbReference>
<feature type="compositionally biased region" description="Acidic residues" evidence="6">
    <location>
        <begin position="10"/>
        <end position="20"/>
    </location>
</feature>
<gene>
    <name evidence="7" type="ORF">Ahy_A01g002364</name>
</gene>
<dbReference type="AlphaFoldDB" id="A0A445EQK0"/>
<evidence type="ECO:0000256" key="1">
    <source>
        <dbReference type="ARBA" id="ARBA00022692"/>
    </source>
</evidence>
<keyword evidence="5" id="KW-0472">Membrane</keyword>
<keyword evidence="2" id="KW-0547">Nucleotide-binding</keyword>
<keyword evidence="8" id="KW-1185">Reference proteome</keyword>
<evidence type="ECO:0000256" key="2">
    <source>
        <dbReference type="ARBA" id="ARBA00022741"/>
    </source>
</evidence>
<dbReference type="InterPro" id="IPR050173">
    <property type="entry name" value="ABC_transporter_C-like"/>
</dbReference>
<proteinExistence type="predicted"/>
<dbReference type="STRING" id="3818.A0A445EQK0"/>
<dbReference type="SUPFAM" id="SSF90123">
    <property type="entry name" value="ABC transporter transmembrane region"/>
    <property type="match status" value="1"/>
</dbReference>
<dbReference type="InterPro" id="IPR036640">
    <property type="entry name" value="ABC1_TM_sf"/>
</dbReference>
<dbReference type="GO" id="GO:0042626">
    <property type="term" value="F:ATPase-coupled transmembrane transporter activity"/>
    <property type="evidence" value="ECO:0007669"/>
    <property type="project" value="TreeGrafter"/>
</dbReference>
<evidence type="ECO:0000256" key="3">
    <source>
        <dbReference type="ARBA" id="ARBA00022840"/>
    </source>
</evidence>
<evidence type="ECO:0008006" key="9">
    <source>
        <dbReference type="Google" id="ProtNLM"/>
    </source>
</evidence>